<dbReference type="GO" id="GO:0010468">
    <property type="term" value="P:regulation of gene expression"/>
    <property type="evidence" value="ECO:0007669"/>
    <property type="project" value="InterPro"/>
</dbReference>
<dbReference type="InterPro" id="IPR011989">
    <property type="entry name" value="ARM-like"/>
</dbReference>
<keyword evidence="1" id="KW-0539">Nucleus</keyword>
<dbReference type="GO" id="GO:0034087">
    <property type="term" value="P:establishment of mitotic sister chromatid cohesion"/>
    <property type="evidence" value="ECO:0007669"/>
    <property type="project" value="TreeGrafter"/>
</dbReference>
<feature type="domain" description="Sister chromatid cohesion C-terminal" evidence="2">
    <location>
        <begin position="293"/>
        <end position="491"/>
    </location>
</feature>
<reference evidence="4" key="1">
    <citation type="submission" date="2022-11" db="UniProtKB">
        <authorList>
            <consortium name="WormBaseParasite"/>
        </authorList>
    </citation>
    <scope>IDENTIFICATION</scope>
</reference>
<organism evidence="3 4">
    <name type="scientific">Ditylenchus dipsaci</name>
    <dbReference type="NCBI Taxonomy" id="166011"/>
    <lineage>
        <taxon>Eukaryota</taxon>
        <taxon>Metazoa</taxon>
        <taxon>Ecdysozoa</taxon>
        <taxon>Nematoda</taxon>
        <taxon>Chromadorea</taxon>
        <taxon>Rhabditida</taxon>
        <taxon>Tylenchina</taxon>
        <taxon>Tylenchomorpha</taxon>
        <taxon>Sphaerularioidea</taxon>
        <taxon>Anguinidae</taxon>
        <taxon>Anguininae</taxon>
        <taxon>Ditylenchus</taxon>
    </lineage>
</organism>
<evidence type="ECO:0000256" key="1">
    <source>
        <dbReference type="RuleBase" id="RU364107"/>
    </source>
</evidence>
<dbReference type="GO" id="GO:0090694">
    <property type="term" value="C:Scc2-Scc4 cohesin loading complex"/>
    <property type="evidence" value="ECO:0007669"/>
    <property type="project" value="TreeGrafter"/>
</dbReference>
<comment type="subcellular location">
    <subcellularLocation>
        <location evidence="1">Nucleus</location>
    </subcellularLocation>
</comment>
<dbReference type="WBParaSite" id="jg1757.1">
    <property type="protein sequence ID" value="jg1757.1"/>
    <property type="gene ID" value="jg1757"/>
</dbReference>
<evidence type="ECO:0000259" key="2">
    <source>
        <dbReference type="Pfam" id="PF12830"/>
    </source>
</evidence>
<dbReference type="GO" id="GO:0071169">
    <property type="term" value="P:establishment of protein localization to chromatin"/>
    <property type="evidence" value="ECO:0007669"/>
    <property type="project" value="TreeGrafter"/>
</dbReference>
<proteinExistence type="inferred from homology"/>
<dbReference type="Proteomes" id="UP000887574">
    <property type="component" value="Unplaced"/>
</dbReference>
<dbReference type="InterPro" id="IPR024986">
    <property type="entry name" value="Nipped-B_C"/>
</dbReference>
<dbReference type="GO" id="GO:0003682">
    <property type="term" value="F:chromatin binding"/>
    <property type="evidence" value="ECO:0007669"/>
    <property type="project" value="TreeGrafter"/>
</dbReference>
<dbReference type="GO" id="GO:1990414">
    <property type="term" value="P:replication-born double-strand break repair via sister chromatid exchange"/>
    <property type="evidence" value="ECO:0007669"/>
    <property type="project" value="TreeGrafter"/>
</dbReference>
<dbReference type="PANTHER" id="PTHR21704">
    <property type="entry name" value="NIPPED-B-LIKE PROTEIN DELANGIN SCC2-RELATED"/>
    <property type="match status" value="1"/>
</dbReference>
<sequence length="614" mass="69279">MMAALEILSIFVRVKPELLVDNAELFLPYLAMTAVTPLEQNVLLQMITILEKIVPLIQRPSECFLEALNERLISLIRNGNRQMIAASVSCLKSVFGQAGRSNLICAVYFLSKIKEQMKEDSSSVVPEDKRSFVMSSIFTLGVVCRHFDFDELLINYPDIVAKFDSPRQIKRDAELKEQNSDQSPKAIGKQMKLKESSNANYQIGQLALIALGQLAAGCAELLTKPELRFIYLTMLSTPQEEFLSSKIQVLKNLICFLVAEEEKSLKENQMIRDQEVDQRGALKQMDLNSSGLCSSVIQVYVGAILNCYIHRDETVRMEAAQVIWRTLEQGLVHPASAIPILIAMSTDPLPSVRAKIDSLFSGIEMKHSAIVASKVIPGIHNAYRLQKLVQSKENGLTRGVRCFSSDGSMLEVSSKTLTKDVQALLSGIYNTMRTNRRQRRIFVSSLLELFSENSNDGVELNELLFVAENLAHLPYHTFDEPSFILYELDVVLSITGQNILRRFERILVAPEQVSEPAEVESDDQDEDIEDPIQEDMLDQQHEDQIRISKLRRNSQACFILLRLKSYLVKLYGTKGDKYDPQDAAKVNDKPVVRRKMSAFSPQDIVNQLQELQAV</sequence>
<dbReference type="SUPFAM" id="SSF48371">
    <property type="entry name" value="ARM repeat"/>
    <property type="match status" value="1"/>
</dbReference>
<dbReference type="InterPro" id="IPR033031">
    <property type="entry name" value="Scc2/Nipped-B"/>
</dbReference>
<dbReference type="Gene3D" id="1.25.10.10">
    <property type="entry name" value="Leucine-rich Repeat Variant"/>
    <property type="match status" value="1"/>
</dbReference>
<keyword evidence="1" id="KW-0677">Repeat</keyword>
<dbReference type="GO" id="GO:0140588">
    <property type="term" value="P:chromatin looping"/>
    <property type="evidence" value="ECO:0007669"/>
    <property type="project" value="InterPro"/>
</dbReference>
<name>A0A915D9J8_9BILA</name>
<accession>A0A915D9J8</accession>
<keyword evidence="3" id="KW-1185">Reference proteome</keyword>
<dbReference type="InterPro" id="IPR016024">
    <property type="entry name" value="ARM-type_fold"/>
</dbReference>
<evidence type="ECO:0000313" key="3">
    <source>
        <dbReference type="Proteomes" id="UP000887574"/>
    </source>
</evidence>
<dbReference type="PANTHER" id="PTHR21704:SF18">
    <property type="entry name" value="NIPPED-B-LIKE PROTEIN"/>
    <property type="match status" value="1"/>
</dbReference>
<comment type="similarity">
    <text evidence="1">Belongs to the SCC2/Nipped-B family.</text>
</comment>
<dbReference type="Pfam" id="PF12830">
    <property type="entry name" value="Nipped-B_C"/>
    <property type="match status" value="1"/>
</dbReference>
<protein>
    <recommendedName>
        <fullName evidence="1">Nipped-B protein</fullName>
    </recommendedName>
</protein>
<keyword evidence="1" id="KW-0131">Cell cycle</keyword>
<evidence type="ECO:0000313" key="4">
    <source>
        <dbReference type="WBParaSite" id="jg1757.1"/>
    </source>
</evidence>
<dbReference type="GO" id="GO:0061775">
    <property type="term" value="F:cohesin loader activity"/>
    <property type="evidence" value="ECO:0007669"/>
    <property type="project" value="InterPro"/>
</dbReference>
<dbReference type="AlphaFoldDB" id="A0A915D9J8"/>